<sequence>MSDVLVVTGTGGMGREAARRLAPGRVTLLADRDPEALETARADLADRGHDVRSCAVDVADADSVRHLATTAQALGDVRYLVHTAGVSPEQADPALILRVDLLGTALVVDAFGAVVAPGGAGVVIASMIGHMGLVRVPRDDAAALGERPPEELLDMPMCAPDRFENSQMAYGFAKQANLLRVRRAAVTWGRRGARLNSVSPGIVTTPMGEQELAGPFGAYIRELADTSPSGRAGTAEDVAGVVEFLLSPAAGYVTGTDVLVDGGVIAAMRVGAGHA</sequence>
<dbReference type="InterPro" id="IPR002347">
    <property type="entry name" value="SDR_fam"/>
</dbReference>
<dbReference type="NCBIfam" id="NF005395">
    <property type="entry name" value="PRK06940.1"/>
    <property type="match status" value="1"/>
</dbReference>
<dbReference type="EMBL" id="JBITLV010000009">
    <property type="protein sequence ID" value="MFI7589743.1"/>
    <property type="molecule type" value="Genomic_DNA"/>
</dbReference>
<name>A0ABW8AUI4_9ACTN</name>
<proteinExistence type="inferred from homology"/>
<accession>A0ABW8AUI4</accession>
<evidence type="ECO:0000313" key="4">
    <source>
        <dbReference type="Proteomes" id="UP001612915"/>
    </source>
</evidence>
<reference evidence="3 4" key="1">
    <citation type="submission" date="2024-10" db="EMBL/GenBank/DDBJ databases">
        <title>The Natural Products Discovery Center: Release of the First 8490 Sequenced Strains for Exploring Actinobacteria Biosynthetic Diversity.</title>
        <authorList>
            <person name="Kalkreuter E."/>
            <person name="Kautsar S.A."/>
            <person name="Yang D."/>
            <person name="Bader C.D."/>
            <person name="Teijaro C.N."/>
            <person name="Fluegel L."/>
            <person name="Davis C.M."/>
            <person name="Simpson J.R."/>
            <person name="Lauterbach L."/>
            <person name="Steele A.D."/>
            <person name="Gui C."/>
            <person name="Meng S."/>
            <person name="Li G."/>
            <person name="Viehrig K."/>
            <person name="Ye F."/>
            <person name="Su P."/>
            <person name="Kiefer A.F."/>
            <person name="Nichols A."/>
            <person name="Cepeda A.J."/>
            <person name="Yan W."/>
            <person name="Fan B."/>
            <person name="Jiang Y."/>
            <person name="Adhikari A."/>
            <person name="Zheng C.-J."/>
            <person name="Schuster L."/>
            <person name="Cowan T.M."/>
            <person name="Smanski M.J."/>
            <person name="Chevrette M.G."/>
            <person name="De Carvalho L.P.S."/>
            <person name="Shen B."/>
        </authorList>
    </citation>
    <scope>NUCLEOTIDE SEQUENCE [LARGE SCALE GENOMIC DNA]</scope>
    <source>
        <strain evidence="3 4">NPDC049639</strain>
    </source>
</reference>
<dbReference type="Pfam" id="PF00106">
    <property type="entry name" value="adh_short"/>
    <property type="match status" value="1"/>
</dbReference>
<keyword evidence="2" id="KW-0560">Oxidoreductase</keyword>
<dbReference type="CDD" id="cd05233">
    <property type="entry name" value="SDR_c"/>
    <property type="match status" value="1"/>
</dbReference>
<comment type="similarity">
    <text evidence="1">Belongs to the short-chain dehydrogenases/reductases (SDR) family.</text>
</comment>
<evidence type="ECO:0000256" key="2">
    <source>
        <dbReference type="ARBA" id="ARBA00023002"/>
    </source>
</evidence>
<dbReference type="Proteomes" id="UP001612915">
    <property type="component" value="Unassembled WGS sequence"/>
</dbReference>
<organism evidence="3 4">
    <name type="scientific">Spongisporangium articulatum</name>
    <dbReference type="NCBI Taxonomy" id="3362603"/>
    <lineage>
        <taxon>Bacteria</taxon>
        <taxon>Bacillati</taxon>
        <taxon>Actinomycetota</taxon>
        <taxon>Actinomycetes</taxon>
        <taxon>Kineosporiales</taxon>
        <taxon>Kineosporiaceae</taxon>
        <taxon>Spongisporangium</taxon>
    </lineage>
</organism>
<dbReference type="Pfam" id="PF13561">
    <property type="entry name" value="adh_short_C2"/>
    <property type="match status" value="1"/>
</dbReference>
<keyword evidence="4" id="KW-1185">Reference proteome</keyword>
<dbReference type="PRINTS" id="PR00081">
    <property type="entry name" value="GDHRDH"/>
</dbReference>
<gene>
    <name evidence="3" type="ORF">ACIB24_21960</name>
</gene>
<dbReference type="RefSeq" id="WP_398284346.1">
    <property type="nucleotide sequence ID" value="NZ_JBITLV010000009.1"/>
</dbReference>
<comment type="caution">
    <text evidence="3">The sequence shown here is derived from an EMBL/GenBank/DDBJ whole genome shotgun (WGS) entry which is preliminary data.</text>
</comment>
<dbReference type="InterPro" id="IPR036291">
    <property type="entry name" value="NAD(P)-bd_dom_sf"/>
</dbReference>
<evidence type="ECO:0000256" key="1">
    <source>
        <dbReference type="ARBA" id="ARBA00006484"/>
    </source>
</evidence>
<dbReference type="SUPFAM" id="SSF51735">
    <property type="entry name" value="NAD(P)-binding Rossmann-fold domains"/>
    <property type="match status" value="1"/>
</dbReference>
<dbReference type="Gene3D" id="3.40.50.720">
    <property type="entry name" value="NAD(P)-binding Rossmann-like Domain"/>
    <property type="match status" value="1"/>
</dbReference>
<dbReference type="PANTHER" id="PTHR42760:SF133">
    <property type="entry name" value="3-OXOACYL-[ACYL-CARRIER-PROTEIN] REDUCTASE"/>
    <property type="match status" value="1"/>
</dbReference>
<protein>
    <submittedName>
        <fullName evidence="3">SDR family oxidoreductase</fullName>
    </submittedName>
</protein>
<evidence type="ECO:0000313" key="3">
    <source>
        <dbReference type="EMBL" id="MFI7589743.1"/>
    </source>
</evidence>
<dbReference type="PANTHER" id="PTHR42760">
    <property type="entry name" value="SHORT-CHAIN DEHYDROGENASES/REDUCTASES FAMILY MEMBER"/>
    <property type="match status" value="1"/>
</dbReference>